<evidence type="ECO:0000256" key="1">
    <source>
        <dbReference type="ARBA" id="ARBA00001298"/>
    </source>
</evidence>
<dbReference type="PANTHER" id="PTHR21047">
    <property type="entry name" value="DTDP-6-DEOXY-D-GLUCOSE-3,5 EPIMERASE"/>
    <property type="match status" value="1"/>
</dbReference>
<dbReference type="InterPro" id="IPR000888">
    <property type="entry name" value="RmlC-like"/>
</dbReference>
<keyword evidence="7" id="KW-1185">Reference proteome</keyword>
<accession>A0ABT1TC94</accession>
<evidence type="ECO:0000256" key="4">
    <source>
        <dbReference type="ARBA" id="ARBA00019595"/>
    </source>
</evidence>
<evidence type="ECO:0000313" key="6">
    <source>
        <dbReference type="EMBL" id="MCQ8103071.1"/>
    </source>
</evidence>
<dbReference type="InterPro" id="IPR011051">
    <property type="entry name" value="RmlC_Cupin_sf"/>
</dbReference>
<comment type="pathway">
    <text evidence="5">Carbohydrate biosynthesis; dTDP-L-rhamnose biosynthesis.</text>
</comment>
<dbReference type="CDD" id="cd00438">
    <property type="entry name" value="cupin_RmlC"/>
    <property type="match status" value="1"/>
</dbReference>
<comment type="subunit">
    <text evidence="5">Homodimer.</text>
</comment>
<dbReference type="Proteomes" id="UP001524499">
    <property type="component" value="Unassembled WGS sequence"/>
</dbReference>
<evidence type="ECO:0000256" key="5">
    <source>
        <dbReference type="RuleBase" id="RU364069"/>
    </source>
</evidence>
<keyword evidence="5 6" id="KW-0413">Isomerase</keyword>
<dbReference type="Gene3D" id="2.60.120.10">
    <property type="entry name" value="Jelly Rolls"/>
    <property type="match status" value="1"/>
</dbReference>
<comment type="function">
    <text evidence="2 5">Catalyzes the epimerization of the C3' and C5'positions of dTDP-6-deoxy-D-xylo-4-hexulose, forming dTDP-6-deoxy-L-lyxo-4-hexulose.</text>
</comment>
<dbReference type="EC" id="5.1.3.13" evidence="3 5"/>
<comment type="similarity">
    <text evidence="5">Belongs to the dTDP-4-dehydrorhamnose 3,5-epimerase family.</text>
</comment>
<dbReference type="RefSeq" id="WP_256600739.1">
    <property type="nucleotide sequence ID" value="NZ_JANIBJ010000004.1"/>
</dbReference>
<evidence type="ECO:0000313" key="7">
    <source>
        <dbReference type="Proteomes" id="UP001524499"/>
    </source>
</evidence>
<protein>
    <recommendedName>
        <fullName evidence="4 5">dTDP-4-dehydrorhamnose 3,5-epimerase</fullName>
        <ecNumber evidence="3 5">5.1.3.13</ecNumber>
    </recommendedName>
    <alternativeName>
        <fullName evidence="5">Thymidine diphospho-4-keto-rhamnose 3,5-epimerase</fullName>
    </alternativeName>
</protein>
<dbReference type="SUPFAM" id="SSF51182">
    <property type="entry name" value="RmlC-like cupins"/>
    <property type="match status" value="1"/>
</dbReference>
<dbReference type="GO" id="GO:0008830">
    <property type="term" value="F:dTDP-4-dehydrorhamnose 3,5-epimerase activity"/>
    <property type="evidence" value="ECO:0007669"/>
    <property type="project" value="UniProtKB-EC"/>
</dbReference>
<dbReference type="EMBL" id="JANIBJ010000004">
    <property type="protein sequence ID" value="MCQ8103071.1"/>
    <property type="molecule type" value="Genomic_DNA"/>
</dbReference>
<comment type="catalytic activity">
    <reaction evidence="1 5">
        <text>dTDP-4-dehydro-6-deoxy-alpha-D-glucose = dTDP-4-dehydro-beta-L-rhamnose</text>
        <dbReference type="Rhea" id="RHEA:16969"/>
        <dbReference type="ChEBI" id="CHEBI:57649"/>
        <dbReference type="ChEBI" id="CHEBI:62830"/>
        <dbReference type="EC" id="5.1.3.13"/>
    </reaction>
</comment>
<dbReference type="Pfam" id="PF00908">
    <property type="entry name" value="dTDP_sugar_isom"/>
    <property type="match status" value="1"/>
</dbReference>
<dbReference type="PANTHER" id="PTHR21047:SF2">
    <property type="entry name" value="THYMIDINE DIPHOSPHO-4-KETO-RHAMNOSE 3,5-EPIMERASE"/>
    <property type="match status" value="1"/>
</dbReference>
<comment type="caution">
    <text evidence="6">The sequence shown here is derived from an EMBL/GenBank/DDBJ whole genome shotgun (WGS) entry which is preliminary data.</text>
</comment>
<proteinExistence type="inferred from homology"/>
<dbReference type="InterPro" id="IPR014710">
    <property type="entry name" value="RmlC-like_jellyroll"/>
</dbReference>
<evidence type="ECO:0000256" key="2">
    <source>
        <dbReference type="ARBA" id="ARBA00001997"/>
    </source>
</evidence>
<dbReference type="NCBIfam" id="TIGR01221">
    <property type="entry name" value="rmlC"/>
    <property type="match status" value="1"/>
</dbReference>
<evidence type="ECO:0000256" key="3">
    <source>
        <dbReference type="ARBA" id="ARBA00012098"/>
    </source>
</evidence>
<gene>
    <name evidence="6" type="primary">rfbC</name>
    <name evidence="6" type="ORF">NP590_03035</name>
</gene>
<name>A0ABT1TC94_9GAMM</name>
<organism evidence="6 7">
    <name type="scientific">Methylomonas subterranea</name>
    <dbReference type="NCBI Taxonomy" id="2952225"/>
    <lineage>
        <taxon>Bacteria</taxon>
        <taxon>Pseudomonadati</taxon>
        <taxon>Pseudomonadota</taxon>
        <taxon>Gammaproteobacteria</taxon>
        <taxon>Methylococcales</taxon>
        <taxon>Methylococcaceae</taxon>
        <taxon>Methylomonas</taxon>
    </lineage>
</organism>
<sequence length="183" mass="20626">MNIRQTKISGVVIVESAVFKDHRGAFSRLYCEQELNEVIGARRIVQINHSHTNSKGAVRGMHFQHPPYAEMKLIRCLKGRVWDVAVDLRADSSTFLQWHAEELSAANHKMMVIPEGCAHGFQVLESESELLYLHTAFYQPSAETGIRHDDPRLAITWPLPVADLSARDQKHALITPDFSGISL</sequence>
<reference evidence="6 7" key="1">
    <citation type="submission" date="2022-07" db="EMBL/GenBank/DDBJ databases">
        <title>Methylomonas rivi sp. nov., Methylomonas rosea sp. nov., Methylomonas aureus sp. nov. and Methylomonas subterranea sp. nov., four novel methanotrophs isolated from a freshwater creek and the deep terrestrial subsurface.</title>
        <authorList>
            <person name="Abin C."/>
            <person name="Sankaranarayanan K."/>
            <person name="Garner C."/>
            <person name="Sindelar R."/>
            <person name="Kotary K."/>
            <person name="Garner R."/>
            <person name="Barclay S."/>
            <person name="Lawson P."/>
            <person name="Krumholz L."/>
        </authorList>
    </citation>
    <scope>NUCLEOTIDE SEQUENCE [LARGE SCALE GENOMIC DNA]</scope>
    <source>
        <strain evidence="6 7">SURF-2</strain>
    </source>
</reference>